<organism evidence="2 3">
    <name type="scientific">Monilinia fructicola</name>
    <name type="common">Brown rot fungus</name>
    <name type="synonym">Ciboria fructicola</name>
    <dbReference type="NCBI Taxonomy" id="38448"/>
    <lineage>
        <taxon>Eukaryota</taxon>
        <taxon>Fungi</taxon>
        <taxon>Dikarya</taxon>
        <taxon>Ascomycota</taxon>
        <taxon>Pezizomycotina</taxon>
        <taxon>Leotiomycetes</taxon>
        <taxon>Helotiales</taxon>
        <taxon>Sclerotiniaceae</taxon>
        <taxon>Monilinia</taxon>
    </lineage>
</organism>
<evidence type="ECO:0000313" key="2">
    <source>
        <dbReference type="EMBL" id="KAA8567324.1"/>
    </source>
</evidence>
<feature type="region of interest" description="Disordered" evidence="1">
    <location>
        <begin position="1"/>
        <end position="44"/>
    </location>
</feature>
<accession>A0A5M9JDA0</accession>
<evidence type="ECO:0000256" key="1">
    <source>
        <dbReference type="SAM" id="MobiDB-lite"/>
    </source>
</evidence>
<sequence>MPSSKPTPRAEEKRKEVAGARIERKIITGTKSTPSTKRIGVNVGESRTKPMETLASKQNMDDTKIDKNNVEPMDQDMAMDVDKVQGNIFFHLHRALENTSTNITNVESSTSANTVPASNVELADQDTEMKESCANIFSHLSKALEKTEDNIADVMSSNSANPKPASNAKMTQRHGNIFSHLQDALERTETNITNVMSANFAMKRPASNVEVMDKDTQMKESCGNIFSHLHSALQQRKVNITEVATTNAIKVESEKIKPASKGIGAQRDLNYEEIASHFRYMASRAKIFRGSSRWKSLR</sequence>
<dbReference type="Proteomes" id="UP000322873">
    <property type="component" value="Unassembled WGS sequence"/>
</dbReference>
<gene>
    <name evidence="2" type="ORF">EYC84_010355</name>
</gene>
<dbReference type="AlphaFoldDB" id="A0A5M9JDA0"/>
<keyword evidence="3" id="KW-1185">Reference proteome</keyword>
<name>A0A5M9JDA0_MONFR</name>
<reference evidence="2 3" key="1">
    <citation type="submission" date="2019-06" db="EMBL/GenBank/DDBJ databases">
        <title>Genome Sequence of the Brown Rot Fungal Pathogen Monilinia fructicola.</title>
        <authorList>
            <person name="De Miccolis Angelini R.M."/>
            <person name="Landi L."/>
            <person name="Abate D."/>
            <person name="Pollastro S."/>
            <person name="Romanazzi G."/>
            <person name="Faretra F."/>
        </authorList>
    </citation>
    <scope>NUCLEOTIDE SEQUENCE [LARGE SCALE GENOMIC DNA]</scope>
    <source>
        <strain evidence="2 3">Mfrc123</strain>
    </source>
</reference>
<dbReference type="VEuPathDB" id="FungiDB:MFRU_007g03500"/>
<evidence type="ECO:0000313" key="3">
    <source>
        <dbReference type="Proteomes" id="UP000322873"/>
    </source>
</evidence>
<dbReference type="OrthoDB" id="3559561at2759"/>
<feature type="compositionally biased region" description="Basic and acidic residues" evidence="1">
    <location>
        <begin position="8"/>
        <end position="26"/>
    </location>
</feature>
<proteinExistence type="predicted"/>
<dbReference type="EMBL" id="VICG01000011">
    <property type="protein sequence ID" value="KAA8567324.1"/>
    <property type="molecule type" value="Genomic_DNA"/>
</dbReference>
<protein>
    <submittedName>
        <fullName evidence="2">Uncharacterized protein</fullName>
    </submittedName>
</protein>
<comment type="caution">
    <text evidence="2">The sequence shown here is derived from an EMBL/GenBank/DDBJ whole genome shotgun (WGS) entry which is preliminary data.</text>
</comment>